<name>A0ACC1TE52_9APHY</name>
<reference evidence="1" key="1">
    <citation type="submission" date="2022-07" db="EMBL/GenBank/DDBJ databases">
        <title>Genome Sequence of Phlebia brevispora.</title>
        <authorList>
            <person name="Buettner E."/>
        </authorList>
    </citation>
    <scope>NUCLEOTIDE SEQUENCE</scope>
    <source>
        <strain evidence="1">MPL23</strain>
    </source>
</reference>
<protein>
    <submittedName>
        <fullName evidence="1">Uncharacterized protein</fullName>
    </submittedName>
</protein>
<dbReference type="EMBL" id="JANHOG010000041">
    <property type="protein sequence ID" value="KAJ3559178.1"/>
    <property type="molecule type" value="Genomic_DNA"/>
</dbReference>
<comment type="caution">
    <text evidence="1">The sequence shown here is derived from an EMBL/GenBank/DDBJ whole genome shotgun (WGS) entry which is preliminary data.</text>
</comment>
<dbReference type="Proteomes" id="UP001148662">
    <property type="component" value="Unassembled WGS sequence"/>
</dbReference>
<gene>
    <name evidence="1" type="ORF">NM688_g492</name>
</gene>
<sequence>MSPHFRSSITSEPQRSSPEEVYNVICAAASQDPAQIKASSERLKQLLEMAGTFDSLSEIAATRTLPLPVRQQSIIQLKNSSLNHWRSRRLLDPEQRQHIRVRCLALLDEPDDVIAECNEVIVGLRYSMIYLRKLIRRWRRAYAPGVTQPPSIVPLRRALEVLNQILKEFTSMKMLNGVSTTAKIIEQYYMVLQQHYSTAAVPLATLSPISLSDPHTADNILIAHLVFKCLVKTLVWVWPRIIKNNHGFGQLSPWFETLFQNCAVQAQALFDLRTQLVVALRSGAVQAPSGEAARLTELSIRTLTRHVVLFAKFFRRLQQLDATRFVLLPMSSDLILWYWNKVVEATGGPAEYIEDSPTAVFPTRFLVLAMVLFKESLSHWAPERKDKKQNPQVLSKQFVVDAVRMLVLRFIPLKPADLEGWESDPEDWVNHEEQENDLWEYEIRPCAERVLMVITHQYHDYVVPLLYEIFQEIYAKPVTDLESILIREAVYCAIGRTCTRMRTVIPFDAWLETKLIPEAQERNPQYPLIKRRIAWLIGKWMASDCASPNNPKVWELIVWLLKDRGPGTDAVVRLTAAVALKECLDTVSFDIEAFAPYLSIAVEELVRLRSEADTMEMKRRVCTSLNVVIERAELRIVPFMNILTQPLPQLWADADDNWLFKAVLIDSMTKLVEASKEQSVTLSRYVVALVRESFTPAAAAQLDEDGLILWRAALRHTTTLDGVGGDPGLGVLTNLALELLEKNLDLLGKIVGIVKSYVLLDASRLLQDQRYSTALFAALKVGMEQAIPANIKDMAVTLGLVIQLSPSSLWGEPLHNSGLFGYVVKTLEDDKLQTSILTEFVLVLARLVTVDRQMFLQLMAAAPQHIARKTEAELWEGVLNQWWTRFDNMSEPRHRKLTAMGMAGLVSTGRHEVLDRLPTEVCNMWLDVFGELREATTTDDNPTLVLYWDKPTDSYFDESEGSAEYNRLKAVWDNDIVRTTLLTSYVAQCVQEGEIACGGAAVMQSRYLARADETVLDELKKELTGQGVGNKRY</sequence>
<accession>A0ACC1TE52</accession>
<keyword evidence="2" id="KW-1185">Reference proteome</keyword>
<evidence type="ECO:0000313" key="1">
    <source>
        <dbReference type="EMBL" id="KAJ3559178.1"/>
    </source>
</evidence>
<organism evidence="1 2">
    <name type="scientific">Phlebia brevispora</name>
    <dbReference type="NCBI Taxonomy" id="194682"/>
    <lineage>
        <taxon>Eukaryota</taxon>
        <taxon>Fungi</taxon>
        <taxon>Dikarya</taxon>
        <taxon>Basidiomycota</taxon>
        <taxon>Agaricomycotina</taxon>
        <taxon>Agaricomycetes</taxon>
        <taxon>Polyporales</taxon>
        <taxon>Meruliaceae</taxon>
        <taxon>Phlebia</taxon>
    </lineage>
</organism>
<evidence type="ECO:0000313" key="2">
    <source>
        <dbReference type="Proteomes" id="UP001148662"/>
    </source>
</evidence>
<proteinExistence type="predicted"/>